<organism evidence="3">
    <name type="scientific">Metalysinibacillus saudimassiliensis</name>
    <dbReference type="NCBI Taxonomy" id="1461583"/>
    <lineage>
        <taxon>Bacteria</taxon>
        <taxon>Bacillati</taxon>
        <taxon>Bacillota</taxon>
        <taxon>Bacilli</taxon>
        <taxon>Bacillales</taxon>
        <taxon>Caryophanaceae</taxon>
        <taxon>Metalysinibacillus</taxon>
    </lineage>
</organism>
<reference evidence="3" key="1">
    <citation type="submission" date="2014-07" db="EMBL/GenBank/DDBJ databases">
        <authorList>
            <person name="Urmite Genomes Urmite Genomes"/>
        </authorList>
    </citation>
    <scope>NUCLEOTIDE SEQUENCE</scope>
    <source>
        <strain evidence="3">13S34_air</strain>
    </source>
</reference>
<dbReference type="InterPro" id="IPR051465">
    <property type="entry name" value="Cell_Envelope_Struct_Comp"/>
</dbReference>
<dbReference type="AlphaFoldDB" id="A0A078MF98"/>
<dbReference type="EMBL" id="LN483076">
    <property type="protein sequence ID" value="CEA04969.1"/>
    <property type="molecule type" value="Genomic_DNA"/>
</dbReference>
<feature type="chain" id="PRO_5001741972" evidence="1">
    <location>
        <begin position="23"/>
        <end position="360"/>
    </location>
</feature>
<dbReference type="PANTHER" id="PTHR43308">
    <property type="entry name" value="OUTER MEMBRANE PROTEIN ALPHA-RELATED"/>
    <property type="match status" value="1"/>
</dbReference>
<evidence type="ECO:0000256" key="1">
    <source>
        <dbReference type="SAM" id="SignalP"/>
    </source>
</evidence>
<evidence type="ECO:0000313" key="3">
    <source>
        <dbReference type="EMBL" id="CEA04969.1"/>
    </source>
</evidence>
<feature type="domain" description="SLH" evidence="2">
    <location>
        <begin position="21"/>
        <end position="84"/>
    </location>
</feature>
<dbReference type="Pfam" id="PF00395">
    <property type="entry name" value="SLH"/>
    <property type="match status" value="3"/>
</dbReference>
<sequence length="360" mass="40054">MKKLLFSALTAGALLLGSTAQAANFNDVPSSNTLKYEIDYLVEQGVINGYKDGSFRPNDMIQKQHIAKILVNSLQLDTSNVADPGYKDIPKTHIYYKEIAAAQNAGIFGKAEYFQPNSTISRGFMARVLVRAYELNMPNLADFEPTDFVDVQKNNAYYKDVSTLSALNITKGSYRDGNAYFDPNKAVSRAHFTAFLARASTLTIADVDMDTDAVYTYHITTADGDTYLRSYHHLGNDGKNEVWENIEGDFPNILTYYGVSEIGYSAISEEPHYELYAHLPLAIGVNQIEGPVHNERTSVIATDATIQMNNATYKNVVVIELQGFDFGGYKMRYYIKSGIGVIKIESLVNPFKMELVSLAK</sequence>
<feature type="domain" description="SLH" evidence="2">
    <location>
        <begin position="144"/>
        <end position="210"/>
    </location>
</feature>
<proteinExistence type="predicted"/>
<dbReference type="PATRIC" id="fig|1461583.4.peg.2152"/>
<keyword evidence="1" id="KW-0732">Signal</keyword>
<dbReference type="InterPro" id="IPR001119">
    <property type="entry name" value="SLH_dom"/>
</dbReference>
<feature type="domain" description="SLH" evidence="2">
    <location>
        <begin position="85"/>
        <end position="143"/>
    </location>
</feature>
<gene>
    <name evidence="3" type="primary">ctc_8</name>
    <name evidence="3" type="ORF">BN1050_02235</name>
</gene>
<evidence type="ECO:0000259" key="2">
    <source>
        <dbReference type="PROSITE" id="PS51272"/>
    </source>
</evidence>
<dbReference type="HOGENOM" id="CLU_756050_0_0_9"/>
<protein>
    <submittedName>
        <fullName evidence="3">S-layer protein</fullName>
    </submittedName>
</protein>
<dbReference type="PROSITE" id="PS51272">
    <property type="entry name" value="SLH"/>
    <property type="match status" value="3"/>
</dbReference>
<name>A0A078MF98_9BACL</name>
<accession>A0A078MF98</accession>
<feature type="signal peptide" evidence="1">
    <location>
        <begin position="1"/>
        <end position="22"/>
    </location>
</feature>